<dbReference type="EMBL" id="VLKR01000034">
    <property type="protein sequence ID" value="TWI16033.1"/>
    <property type="molecule type" value="Genomic_DNA"/>
</dbReference>
<feature type="signal peptide" evidence="1">
    <location>
        <begin position="1"/>
        <end position="24"/>
    </location>
</feature>
<reference evidence="3 4" key="1">
    <citation type="journal article" date="2015" name="Stand. Genomic Sci.">
        <title>Genomic Encyclopedia of Bacterial and Archaeal Type Strains, Phase III: the genomes of soil and plant-associated and newly described type strains.</title>
        <authorList>
            <person name="Whitman W.B."/>
            <person name="Woyke T."/>
            <person name="Klenk H.P."/>
            <person name="Zhou Y."/>
            <person name="Lilburn T.G."/>
            <person name="Beck B.J."/>
            <person name="De Vos P."/>
            <person name="Vandamme P."/>
            <person name="Eisen J.A."/>
            <person name="Garrity G."/>
            <person name="Hugenholtz P."/>
            <person name="Kyrpides N.C."/>
        </authorList>
    </citation>
    <scope>NUCLEOTIDE SEQUENCE [LARGE SCALE GENOMIC DNA]</scope>
    <source>
        <strain evidence="3 4">CGMCC 1.6855</strain>
    </source>
</reference>
<feature type="domain" description="Outer membrane protein beta-barrel" evidence="2">
    <location>
        <begin position="19"/>
        <end position="179"/>
    </location>
</feature>
<evidence type="ECO:0000313" key="4">
    <source>
        <dbReference type="Proteomes" id="UP000315908"/>
    </source>
</evidence>
<evidence type="ECO:0000313" key="3">
    <source>
        <dbReference type="EMBL" id="TWI16033.1"/>
    </source>
</evidence>
<evidence type="ECO:0000256" key="1">
    <source>
        <dbReference type="SAM" id="SignalP"/>
    </source>
</evidence>
<gene>
    <name evidence="3" type="ORF">IQ31_04603</name>
</gene>
<sequence>MKLFVMKKLLLIGLVLAMAQGSAAQGLGGIFQRLSFGLKAGGNYSNFTGANFDTEGLAGFNGGLIVNFKLTDKWSIQEEFLYSMQGAKITDNVFGTHKDLKLSYMSVPILVKYRSAIGLYAEVGAQANLLIKDAKNTGFVDFADKIDAGAVAGLGYEFTKGPAKGLGLGARYYQGFMDVGKFNSTTLKSDFKNSVAQLSIFYMF</sequence>
<dbReference type="AlphaFoldDB" id="A0A562M808"/>
<protein>
    <submittedName>
        <fullName evidence="3">Outer membrane protein with beta-barrel domain</fullName>
    </submittedName>
</protein>
<dbReference type="Proteomes" id="UP000315908">
    <property type="component" value="Unassembled WGS sequence"/>
</dbReference>
<keyword evidence="1" id="KW-0732">Signal</keyword>
<comment type="caution">
    <text evidence="3">The sequence shown here is derived from an EMBL/GenBank/DDBJ whole genome shotgun (WGS) entry which is preliminary data.</text>
</comment>
<feature type="chain" id="PRO_5021849190" evidence="1">
    <location>
        <begin position="25"/>
        <end position="204"/>
    </location>
</feature>
<dbReference type="SUPFAM" id="SSF56925">
    <property type="entry name" value="OMPA-like"/>
    <property type="match status" value="1"/>
</dbReference>
<accession>A0A562M808</accession>
<dbReference type="InterPro" id="IPR025665">
    <property type="entry name" value="Beta-barrel_OMP_2"/>
</dbReference>
<name>A0A562M808_9SPHI</name>
<organism evidence="3 4">
    <name type="scientific">Sphingobacterium siyangense</name>
    <dbReference type="NCBI Taxonomy" id="459529"/>
    <lineage>
        <taxon>Bacteria</taxon>
        <taxon>Pseudomonadati</taxon>
        <taxon>Bacteroidota</taxon>
        <taxon>Sphingobacteriia</taxon>
        <taxon>Sphingobacteriales</taxon>
        <taxon>Sphingobacteriaceae</taxon>
        <taxon>Sphingobacterium</taxon>
    </lineage>
</organism>
<dbReference type="InterPro" id="IPR011250">
    <property type="entry name" value="OMP/PagP_B-barrel"/>
</dbReference>
<evidence type="ECO:0000259" key="2">
    <source>
        <dbReference type="Pfam" id="PF13568"/>
    </source>
</evidence>
<proteinExistence type="predicted"/>
<dbReference type="Pfam" id="PF13568">
    <property type="entry name" value="OMP_b-brl_2"/>
    <property type="match status" value="1"/>
</dbReference>